<evidence type="ECO:0000313" key="7">
    <source>
        <dbReference type="Proteomes" id="UP000027345"/>
    </source>
</evidence>
<dbReference type="EMBL" id="JMQI01000062">
    <property type="protein sequence ID" value="KDN18726.1"/>
    <property type="molecule type" value="Genomic_DNA"/>
</dbReference>
<dbReference type="Gene3D" id="3.30.9.10">
    <property type="entry name" value="D-Amino Acid Oxidase, subunit A, domain 2"/>
    <property type="match status" value="1"/>
</dbReference>
<gene>
    <name evidence="6" type="ORF">DV20_29490</name>
</gene>
<reference evidence="6 7" key="1">
    <citation type="submission" date="2014-05" db="EMBL/GenBank/DDBJ databases">
        <title>Draft genome sequence of Amycolatopsis rifamycinica DSM 46095.</title>
        <authorList>
            <person name="Lal R."/>
            <person name="Saxena A."/>
            <person name="Kumari R."/>
            <person name="Mukherjee U."/>
            <person name="Singh P."/>
            <person name="Sangwan N."/>
            <person name="Mahato N.K."/>
        </authorList>
    </citation>
    <scope>NUCLEOTIDE SEQUENCE [LARGE SCALE GENOMIC DNA]</scope>
    <source>
        <strain evidence="6 7">DSM 46095</strain>
    </source>
</reference>
<evidence type="ECO:0000259" key="5">
    <source>
        <dbReference type="Pfam" id="PF01266"/>
    </source>
</evidence>
<keyword evidence="2" id="KW-0285">Flavoprotein</keyword>
<dbReference type="SUPFAM" id="SSF51905">
    <property type="entry name" value="FAD/NAD(P)-binding domain"/>
    <property type="match status" value="1"/>
</dbReference>
<dbReference type="RefSeq" id="WP_043785897.1">
    <property type="nucleotide sequence ID" value="NZ_JMQI01000062.1"/>
</dbReference>
<dbReference type="GO" id="GO:0050660">
    <property type="term" value="F:flavin adenine dinucleotide binding"/>
    <property type="evidence" value="ECO:0007669"/>
    <property type="project" value="InterPro"/>
</dbReference>
<protein>
    <submittedName>
        <fullName evidence="6">Oxidoreductase</fullName>
    </submittedName>
</protein>
<feature type="domain" description="FAD dependent oxidoreductase" evidence="5">
    <location>
        <begin position="4"/>
        <end position="335"/>
    </location>
</feature>
<keyword evidence="4" id="KW-0560">Oxidoreductase</keyword>
<dbReference type="Gene3D" id="3.50.50.60">
    <property type="entry name" value="FAD/NAD(P)-binding domain"/>
    <property type="match status" value="1"/>
</dbReference>
<evidence type="ECO:0000256" key="4">
    <source>
        <dbReference type="ARBA" id="ARBA00023002"/>
    </source>
</evidence>
<evidence type="ECO:0000256" key="2">
    <source>
        <dbReference type="ARBA" id="ARBA00022630"/>
    </source>
</evidence>
<dbReference type="eggNOG" id="COG0665">
    <property type="taxonomic scope" value="Bacteria"/>
</dbReference>
<evidence type="ECO:0000256" key="3">
    <source>
        <dbReference type="ARBA" id="ARBA00022827"/>
    </source>
</evidence>
<accession>A0A066TUA2</accession>
<dbReference type="PANTHER" id="PTHR10961">
    <property type="entry name" value="PEROXISOMAL SARCOSINE OXIDASE"/>
    <property type="match status" value="1"/>
</dbReference>
<name>A0A066TUA2_9PSEU</name>
<dbReference type="Pfam" id="PF01266">
    <property type="entry name" value="DAO"/>
    <property type="match status" value="1"/>
</dbReference>
<dbReference type="GO" id="GO:0008115">
    <property type="term" value="F:sarcosine oxidase activity"/>
    <property type="evidence" value="ECO:0007669"/>
    <property type="project" value="TreeGrafter"/>
</dbReference>
<keyword evidence="3" id="KW-0274">FAD</keyword>
<organism evidence="6 7">
    <name type="scientific">Amycolatopsis rifamycinica</name>
    <dbReference type="NCBI Taxonomy" id="287986"/>
    <lineage>
        <taxon>Bacteria</taxon>
        <taxon>Bacillati</taxon>
        <taxon>Actinomycetota</taxon>
        <taxon>Actinomycetes</taxon>
        <taxon>Pseudonocardiales</taxon>
        <taxon>Pseudonocardiaceae</taxon>
        <taxon>Amycolatopsis</taxon>
    </lineage>
</organism>
<dbReference type="Proteomes" id="UP000027345">
    <property type="component" value="Unassembled WGS sequence"/>
</dbReference>
<comment type="caution">
    <text evidence="6">The sequence shown here is derived from an EMBL/GenBank/DDBJ whole genome shotgun (WGS) entry which is preliminary data.</text>
</comment>
<dbReference type="STRING" id="287986.DV20_29490"/>
<dbReference type="InterPro" id="IPR045170">
    <property type="entry name" value="MTOX"/>
</dbReference>
<dbReference type="PANTHER" id="PTHR10961:SF46">
    <property type="entry name" value="PEROXISOMAL SARCOSINE OXIDASE"/>
    <property type="match status" value="1"/>
</dbReference>
<comment type="cofactor">
    <cofactor evidence="1">
        <name>FAD</name>
        <dbReference type="ChEBI" id="CHEBI:57692"/>
    </cofactor>
</comment>
<evidence type="ECO:0000256" key="1">
    <source>
        <dbReference type="ARBA" id="ARBA00001974"/>
    </source>
</evidence>
<dbReference type="InterPro" id="IPR006076">
    <property type="entry name" value="FAD-dep_OxRdtase"/>
</dbReference>
<evidence type="ECO:0000313" key="6">
    <source>
        <dbReference type="EMBL" id="KDN18726.1"/>
    </source>
</evidence>
<dbReference type="OrthoDB" id="9806257at2"/>
<dbReference type="AlphaFoldDB" id="A0A066TUA2"/>
<sequence length="349" mass="35693">MATVAVVGGGVTGLVTAIGSAQAGHRVRVLERGPLPNPGSTSADQHRVVRVLRPDDVDGTVRMAEARRRWAELESLLRTEFVRPVGVVSAGTPGELERAFGTARRAGVPASAVAPGALPAVLFPGGTSGIFDPGGAVLLADRFLRAAVGWLAAHPSVTLRPGCAVTGIDDHRVVLADGAAVDADVVLVAGGPWTSELAGPPVVLYRQTMVYLRPPPHLAGWWASAPGVGRIGGDGRAWLVPPGGGAQLKISSDAVCRPVPTTTAERDGEAWAARLLAEPILAGVEGYAVVGVKDCHYAADAVTGGPVLARIRPSVWARPACGGSGFGAAPLVAREFLGAVSQVDDKECA</sequence>
<keyword evidence="7" id="KW-1185">Reference proteome</keyword>
<proteinExistence type="predicted"/>
<dbReference type="InterPro" id="IPR036188">
    <property type="entry name" value="FAD/NAD-bd_sf"/>
</dbReference>